<evidence type="ECO:0000313" key="5">
    <source>
        <dbReference type="Proteomes" id="UP000823775"/>
    </source>
</evidence>
<dbReference type="SUPFAM" id="SSF52540">
    <property type="entry name" value="P-loop containing nucleoside triphosphate hydrolases"/>
    <property type="match status" value="1"/>
</dbReference>
<evidence type="ECO:0000256" key="1">
    <source>
        <dbReference type="ARBA" id="ARBA00022614"/>
    </source>
</evidence>
<organism evidence="4 5">
    <name type="scientific">Datura stramonium</name>
    <name type="common">Jimsonweed</name>
    <name type="synonym">Common thornapple</name>
    <dbReference type="NCBI Taxonomy" id="4076"/>
    <lineage>
        <taxon>Eukaryota</taxon>
        <taxon>Viridiplantae</taxon>
        <taxon>Streptophyta</taxon>
        <taxon>Embryophyta</taxon>
        <taxon>Tracheophyta</taxon>
        <taxon>Spermatophyta</taxon>
        <taxon>Magnoliopsida</taxon>
        <taxon>eudicotyledons</taxon>
        <taxon>Gunneridae</taxon>
        <taxon>Pentapetalae</taxon>
        <taxon>asterids</taxon>
        <taxon>lamiids</taxon>
        <taxon>Solanales</taxon>
        <taxon>Solanaceae</taxon>
        <taxon>Solanoideae</taxon>
        <taxon>Datureae</taxon>
        <taxon>Datura</taxon>
    </lineage>
</organism>
<protein>
    <recommendedName>
        <fullName evidence="3">NB-ARC domain-containing protein</fullName>
    </recommendedName>
</protein>
<dbReference type="PANTHER" id="PTHR36766">
    <property type="entry name" value="PLANT BROAD-SPECTRUM MILDEW RESISTANCE PROTEIN RPW8"/>
    <property type="match status" value="1"/>
</dbReference>
<evidence type="ECO:0000313" key="4">
    <source>
        <dbReference type="EMBL" id="MCD7448955.1"/>
    </source>
</evidence>
<dbReference type="PRINTS" id="PR00364">
    <property type="entry name" value="DISEASERSIST"/>
</dbReference>
<keyword evidence="2" id="KW-0611">Plant defense</keyword>
<evidence type="ECO:0000256" key="2">
    <source>
        <dbReference type="ARBA" id="ARBA00022821"/>
    </source>
</evidence>
<sequence length="388" mass="44444">MEIAFTAHAILERISSKQVCEMALRWNLQVQLDEMQQHLKSAMRESFHDQNQVVELLRDALFKVDDIFDELEVHILQSQMQPLQRLKLSKVQNFFCSLKVLALRVQIGSRIRSLNSRLVELQIYWMPNLHPLGPSNQHERVLMHRPYAVQHIDVFGREKDKEKIVEVLLGLRNESAISVIPVFGIGGIGKTTLAKAVFNDARVMRQFQLRLWVNASRVFDVKKLVDKVIKSASGNEDTDLRNLNEAELQTMFHKVLLKRNYMLVLDDLWIDNEGQWNELKRLLAGGHGNMILLTTRSESVASIAGTVPPYNLGGLLDDDCLALFLRKASGEGEEIQNNPNLLRIGAEITKKCEGVPLDAVVLGSSLYKETSQCHWEWIRDHHIWDSDR</sequence>
<reference evidence="4 5" key="1">
    <citation type="journal article" date="2021" name="BMC Genomics">
        <title>Datura genome reveals duplications of psychoactive alkaloid biosynthetic genes and high mutation rate following tissue culture.</title>
        <authorList>
            <person name="Rajewski A."/>
            <person name="Carter-House D."/>
            <person name="Stajich J."/>
            <person name="Litt A."/>
        </authorList>
    </citation>
    <scope>NUCLEOTIDE SEQUENCE [LARGE SCALE GENOMIC DNA]</scope>
    <source>
        <strain evidence="4">AR-01</strain>
    </source>
</reference>
<accession>A0ABS8RSE1</accession>
<dbReference type="Pfam" id="PF00931">
    <property type="entry name" value="NB-ARC"/>
    <property type="match status" value="1"/>
</dbReference>
<comment type="caution">
    <text evidence="4">The sequence shown here is derived from an EMBL/GenBank/DDBJ whole genome shotgun (WGS) entry which is preliminary data.</text>
</comment>
<keyword evidence="5" id="KW-1185">Reference proteome</keyword>
<proteinExistence type="predicted"/>
<evidence type="ECO:0000259" key="3">
    <source>
        <dbReference type="Pfam" id="PF00931"/>
    </source>
</evidence>
<dbReference type="Gene3D" id="1.10.8.430">
    <property type="entry name" value="Helical domain of apoptotic protease-activating factors"/>
    <property type="match status" value="1"/>
</dbReference>
<dbReference type="EMBL" id="JACEIK010000077">
    <property type="protein sequence ID" value="MCD7448955.1"/>
    <property type="molecule type" value="Genomic_DNA"/>
</dbReference>
<keyword evidence="1" id="KW-0433">Leucine-rich repeat</keyword>
<dbReference type="InterPro" id="IPR042197">
    <property type="entry name" value="Apaf_helical"/>
</dbReference>
<feature type="domain" description="NB-ARC" evidence="3">
    <location>
        <begin position="158"/>
        <end position="328"/>
    </location>
</feature>
<name>A0ABS8RSE1_DATST</name>
<dbReference type="PANTHER" id="PTHR36766:SF61">
    <property type="entry name" value="NB-ARC DOMAIN DISEASE RESISTANCE PROTEIN"/>
    <property type="match status" value="1"/>
</dbReference>
<gene>
    <name evidence="4" type="ORF">HAX54_047567</name>
</gene>
<dbReference type="InterPro" id="IPR027417">
    <property type="entry name" value="P-loop_NTPase"/>
</dbReference>
<dbReference type="Proteomes" id="UP000823775">
    <property type="component" value="Unassembled WGS sequence"/>
</dbReference>
<dbReference type="Gene3D" id="3.40.50.300">
    <property type="entry name" value="P-loop containing nucleotide triphosphate hydrolases"/>
    <property type="match status" value="1"/>
</dbReference>
<dbReference type="InterPro" id="IPR002182">
    <property type="entry name" value="NB-ARC"/>
</dbReference>